<dbReference type="Pfam" id="PF00535">
    <property type="entry name" value="Glycos_transf_2"/>
    <property type="match status" value="1"/>
</dbReference>
<dbReference type="InterPro" id="IPR029044">
    <property type="entry name" value="Nucleotide-diphossugar_trans"/>
</dbReference>
<dbReference type="CDD" id="cd04179">
    <property type="entry name" value="DPM_DPG-synthase_like"/>
    <property type="match status" value="1"/>
</dbReference>
<dbReference type="SUPFAM" id="SSF53448">
    <property type="entry name" value="Nucleotide-diphospho-sugar transferases"/>
    <property type="match status" value="1"/>
</dbReference>
<proteinExistence type="predicted"/>
<dbReference type="KEGG" id="aper:A0U91_05770"/>
<dbReference type="EMBL" id="CP014687">
    <property type="protein sequence ID" value="AQT05997.1"/>
    <property type="molecule type" value="Genomic_DNA"/>
</dbReference>
<gene>
    <name evidence="2" type="ORF">A0U91_05770</name>
</gene>
<evidence type="ECO:0000313" key="2">
    <source>
        <dbReference type="EMBL" id="AQT05997.1"/>
    </source>
</evidence>
<dbReference type="InterPro" id="IPR001173">
    <property type="entry name" value="Glyco_trans_2-like"/>
</dbReference>
<sequence length="262" mass="29182">MLDAFRCVVLIPSYNSGKLLRRTVSEVLAVWPDVVVVSDGSQDGSQHALDDLLLQHAGLHLVRLQRNGGKGRAVLYGAQWAEQAGFTHILTMDADGQHPAQDLPDFTAAGRQNPQAMILGKPVFGPEAPAVRVWGRKLSNGLVWLETGGAVQDCLFGFRIYPLKPFLQAMRMSHFMRGFDFDPEIAVRLVWMGVPACNKATPVRYLEKSEGGISHFHYGRDNARLIFMHVRLILTFVWKRLCGKRKLFPAEKHAQNCGSHGV</sequence>
<dbReference type="RefSeq" id="WP_077931679.1">
    <property type="nucleotide sequence ID" value="NZ_CP014687.1"/>
</dbReference>
<accession>A0A1U9LHX2</accession>
<dbReference type="PANTHER" id="PTHR48090">
    <property type="entry name" value="UNDECAPRENYL-PHOSPHATE 4-DEOXY-4-FORMAMIDO-L-ARABINOSE TRANSFERASE-RELATED"/>
    <property type="match status" value="1"/>
</dbReference>
<reference evidence="2 3" key="1">
    <citation type="submission" date="2016-03" db="EMBL/GenBank/DDBJ databases">
        <title>Acetic acid bacteria sequencing.</title>
        <authorList>
            <person name="Brandt J."/>
            <person name="Jakob F."/>
            <person name="Vogel R.F."/>
        </authorList>
    </citation>
    <scope>NUCLEOTIDE SEQUENCE [LARGE SCALE GENOMIC DNA]</scope>
    <source>
        <strain evidence="2 3">TMW2.1084</strain>
    </source>
</reference>
<evidence type="ECO:0000259" key="1">
    <source>
        <dbReference type="Pfam" id="PF00535"/>
    </source>
</evidence>
<protein>
    <recommendedName>
        <fullName evidence="1">Glycosyltransferase 2-like domain-containing protein</fullName>
    </recommendedName>
</protein>
<evidence type="ECO:0000313" key="3">
    <source>
        <dbReference type="Proteomes" id="UP000189055"/>
    </source>
</evidence>
<dbReference type="AlphaFoldDB" id="A0A1U9LHX2"/>
<feature type="domain" description="Glycosyltransferase 2-like" evidence="1">
    <location>
        <begin position="9"/>
        <end position="162"/>
    </location>
</feature>
<organism evidence="2 3">
    <name type="scientific">Acetobacter persici</name>
    <dbReference type="NCBI Taxonomy" id="1076596"/>
    <lineage>
        <taxon>Bacteria</taxon>
        <taxon>Pseudomonadati</taxon>
        <taxon>Pseudomonadota</taxon>
        <taxon>Alphaproteobacteria</taxon>
        <taxon>Acetobacterales</taxon>
        <taxon>Acetobacteraceae</taxon>
        <taxon>Acetobacter</taxon>
    </lineage>
</organism>
<name>A0A1U9LHX2_9PROT</name>
<dbReference type="InterPro" id="IPR050256">
    <property type="entry name" value="Glycosyltransferase_2"/>
</dbReference>
<dbReference type="Proteomes" id="UP000189055">
    <property type="component" value="Chromosome"/>
</dbReference>
<dbReference type="Gene3D" id="3.90.550.10">
    <property type="entry name" value="Spore Coat Polysaccharide Biosynthesis Protein SpsA, Chain A"/>
    <property type="match status" value="1"/>
</dbReference>
<dbReference type="PANTHER" id="PTHR48090:SF7">
    <property type="entry name" value="RFBJ PROTEIN"/>
    <property type="match status" value="1"/>
</dbReference>
<dbReference type="STRING" id="1076596.A0U91_05770"/>